<accession>A0ABS7DLB9</accession>
<evidence type="ECO:0000256" key="5">
    <source>
        <dbReference type="SAM" id="MobiDB-lite"/>
    </source>
</evidence>
<dbReference type="SUPFAM" id="SSF53807">
    <property type="entry name" value="Helical backbone' metal receptor"/>
    <property type="match status" value="1"/>
</dbReference>
<keyword evidence="2 4" id="KW-0813">Transport</keyword>
<evidence type="ECO:0000256" key="3">
    <source>
        <dbReference type="ARBA" id="ARBA00022729"/>
    </source>
</evidence>
<dbReference type="PANTHER" id="PTHR42953:SF3">
    <property type="entry name" value="HIGH-AFFINITY ZINC UPTAKE SYSTEM PROTEIN ZNUA"/>
    <property type="match status" value="1"/>
</dbReference>
<dbReference type="InterPro" id="IPR006127">
    <property type="entry name" value="ZnuA-like"/>
</dbReference>
<dbReference type="InterPro" id="IPR006128">
    <property type="entry name" value="Lipoprotein_PsaA-like"/>
</dbReference>
<dbReference type="PANTHER" id="PTHR42953">
    <property type="entry name" value="HIGH-AFFINITY ZINC UPTAKE SYSTEM PROTEIN ZNUA-RELATED"/>
    <property type="match status" value="1"/>
</dbReference>
<dbReference type="InterPro" id="IPR050492">
    <property type="entry name" value="Bact_metal-bind_prot9"/>
</dbReference>
<dbReference type="RefSeq" id="WP_219965267.1">
    <property type="nucleotide sequence ID" value="NZ_JAGFNZ010000002.1"/>
</dbReference>
<dbReference type="Proteomes" id="UP000719942">
    <property type="component" value="Unassembled WGS sequence"/>
</dbReference>
<dbReference type="CDD" id="cd01017">
    <property type="entry name" value="AdcA"/>
    <property type="match status" value="1"/>
</dbReference>
<comment type="similarity">
    <text evidence="1 4">Belongs to the bacterial solute-binding protein 9 family.</text>
</comment>
<keyword evidence="3" id="KW-0732">Signal</keyword>
<reference evidence="6 7" key="1">
    <citation type="submission" date="2021-03" db="EMBL/GenBank/DDBJ databases">
        <title>Caproiciproducens sp. nov. isolated from feces of cow.</title>
        <authorList>
            <person name="Choi J.-Y."/>
        </authorList>
    </citation>
    <scope>NUCLEOTIDE SEQUENCE [LARGE SCALE GENOMIC DNA]</scope>
    <source>
        <strain evidence="6 7">AGMB10547</strain>
    </source>
</reference>
<organism evidence="6 7">
    <name type="scientific">Caproiciproducens faecalis</name>
    <dbReference type="NCBI Taxonomy" id="2820301"/>
    <lineage>
        <taxon>Bacteria</taxon>
        <taxon>Bacillati</taxon>
        <taxon>Bacillota</taxon>
        <taxon>Clostridia</taxon>
        <taxon>Eubacteriales</taxon>
        <taxon>Acutalibacteraceae</taxon>
        <taxon>Caproiciproducens</taxon>
    </lineage>
</organism>
<proteinExistence type="inferred from homology"/>
<name>A0ABS7DLB9_9FIRM</name>
<dbReference type="PRINTS" id="PR00690">
    <property type="entry name" value="ADHESNFAMILY"/>
</dbReference>
<dbReference type="InterPro" id="IPR006129">
    <property type="entry name" value="AdhesinB"/>
</dbReference>
<evidence type="ECO:0000313" key="6">
    <source>
        <dbReference type="EMBL" id="MBW7572094.1"/>
    </source>
</evidence>
<evidence type="ECO:0000313" key="7">
    <source>
        <dbReference type="Proteomes" id="UP000719942"/>
    </source>
</evidence>
<keyword evidence="7" id="KW-1185">Reference proteome</keyword>
<dbReference type="EMBL" id="JAGFNZ010000002">
    <property type="protein sequence ID" value="MBW7572094.1"/>
    <property type="molecule type" value="Genomic_DNA"/>
</dbReference>
<dbReference type="PRINTS" id="PR00691">
    <property type="entry name" value="ADHESINB"/>
</dbReference>
<evidence type="ECO:0000256" key="1">
    <source>
        <dbReference type="ARBA" id="ARBA00011028"/>
    </source>
</evidence>
<feature type="region of interest" description="Disordered" evidence="5">
    <location>
        <begin position="13"/>
        <end position="34"/>
    </location>
</feature>
<dbReference type="Gene3D" id="3.40.50.1980">
    <property type="entry name" value="Nitrogenase molybdenum iron protein domain"/>
    <property type="match status" value="2"/>
</dbReference>
<protein>
    <submittedName>
        <fullName evidence="6">Zinc ABC transporter substrate-binding protein</fullName>
    </submittedName>
</protein>
<sequence length="311" mass="33803">MVLVLALGSLTACSSGSQNTQAPVQSGQSPATEQTTGKKLKVYASFYAMYDFAKKVGGDQIEVVNLVPAGTEPHDWEPAAADLVNLEKADVIVYNGASMEGWAEKVLGSLQNKNLVTVEASKGLDLMPGHAEEGEEAQQYDPHVWLSPENAKKEMENIKNAFVEADKAHQDVYESNYKKYAAKFDALDSEYKTAAASFKSKDIVVAHEAFGYLCKAYGLNQVAIEGLTADSEPDPARMSDIIKFAKENQVKTIFFEELVSPKVSETIAKAVGAKTATFNPLEGLTDGEQAQGIEYFSVMRDNLQVLKEALN</sequence>
<evidence type="ECO:0000256" key="2">
    <source>
        <dbReference type="ARBA" id="ARBA00022448"/>
    </source>
</evidence>
<gene>
    <name evidence="6" type="ORF">J5W02_04650</name>
</gene>
<evidence type="ECO:0000256" key="4">
    <source>
        <dbReference type="RuleBase" id="RU003512"/>
    </source>
</evidence>
<comment type="caution">
    <text evidence="6">The sequence shown here is derived from an EMBL/GenBank/DDBJ whole genome shotgun (WGS) entry which is preliminary data.</text>
</comment>
<dbReference type="Pfam" id="PF01297">
    <property type="entry name" value="ZnuA"/>
    <property type="match status" value="1"/>
</dbReference>